<keyword evidence="8 10" id="KW-0067">ATP-binding</keyword>
<dbReference type="InterPro" id="IPR027417">
    <property type="entry name" value="P-loop_NTPase"/>
</dbReference>
<comment type="subunit">
    <text evidence="10">The type I restriction/modification system is composed of three polypeptides R, M and S.</text>
</comment>
<dbReference type="GO" id="GO:0005524">
    <property type="term" value="F:ATP binding"/>
    <property type="evidence" value="ECO:0007669"/>
    <property type="project" value="UniProtKB-KW"/>
</dbReference>
<dbReference type="Gene3D" id="3.40.50.300">
    <property type="entry name" value="P-loop containing nucleotide triphosphate hydrolases"/>
    <property type="match status" value="2"/>
</dbReference>
<evidence type="ECO:0000256" key="6">
    <source>
        <dbReference type="ARBA" id="ARBA00022759"/>
    </source>
</evidence>
<dbReference type="InterPro" id="IPR040980">
    <property type="entry name" value="SWI2_SNF2"/>
</dbReference>
<evidence type="ECO:0000259" key="11">
    <source>
        <dbReference type="SMART" id="SM00487"/>
    </source>
</evidence>
<dbReference type="KEGG" id="vfm:VFMJ11_B0055"/>
<dbReference type="Pfam" id="PF22679">
    <property type="entry name" value="T1R_D3-like"/>
    <property type="match status" value="1"/>
</dbReference>
<reference evidence="12 13" key="2">
    <citation type="journal article" date="2009" name="Nature">
        <title>A single regulatory gene is sufficient to alter bacterial host range.</title>
        <authorList>
            <person name="Mandel M.J."/>
            <person name="Wollenberg M.S."/>
            <person name="Stabb E.V."/>
            <person name="Visick K.L."/>
            <person name="Ruby E.G."/>
        </authorList>
    </citation>
    <scope>NUCLEOTIDE SEQUENCE [LARGE SCALE GENOMIC DNA]</scope>
    <source>
        <strain evidence="12 13">MJ11</strain>
    </source>
</reference>
<dbReference type="Pfam" id="PF04313">
    <property type="entry name" value="HSDR_N"/>
    <property type="match status" value="1"/>
</dbReference>
<evidence type="ECO:0000313" key="12">
    <source>
        <dbReference type="EMBL" id="ACH64739.1"/>
    </source>
</evidence>
<dbReference type="InterPro" id="IPR007409">
    <property type="entry name" value="Restrct_endonuc_type1_HsdR_N"/>
</dbReference>
<dbReference type="GO" id="GO:0009035">
    <property type="term" value="F:type I site-specific deoxyribonuclease activity"/>
    <property type="evidence" value="ECO:0007669"/>
    <property type="project" value="UniProtKB-EC"/>
</dbReference>
<name>B5EVZ8_ALIFM</name>
<keyword evidence="9 10" id="KW-0238">DNA-binding</keyword>
<keyword evidence="3" id="KW-0540">Nuclease</keyword>
<sequence>MKITEEMLEDHCMVWFSNLGYQTLHGGDLEPTGKAPERQSLSDVVLKPRLKKSLMKINPHLPEDCIDTAIDTLLTTVPSVAHANHTFHRQLIDGIQVEYEDSEGRPKGDKVYLVDFTNQNNDWLALRQFSVDGVTNGEKDNRRPDIVVFLNGLPISVLELKSPADEKADVWKAYNQIQTYKNVLRDLFVFNESVIISDGTEAYIGSLTADRDRFTPWRTIDGSRDDSEDTLALEVMVRGFFNQELLLDYLQYFISFECDNEKVIKKIAGYHQFHGVRAAIESTIRATRHDGDQRCGVFWHTQGSGKSLSMGFYSAKLMAAPEMRNPTIVVVTDRNDLDEQLFETFSINAELLRETPIQAKDRHHLKELLDNRQSGGIFFTTMQKFSPDEGESRYPALTERNNIVVMADEAHRSQYGLKARVDSKTGEMKYGYAQHLRDALPNAGFIGFTGTPVEMEDRDTRVVFGQDVSVYDIEQAQRDGATKKLYYESRLIKLDMDKSIKEEDLDQAVDDLVAEYDEDDQSRTKAKNAALEALVCAEDRIDRLARDLLTHFGKREEVTLTKAMAVCISREACVQLYDKLRELKPEWHDEDPEKGCMKVIMTGTSSDPEKYQKHIHKKPIQKKIAKRIKDPDSELKLVIVCDMWLTGFDAPCLNTMYIDKPLKGHNLMQAIARVNRVFRDKEGGLIVDYLGIAPELRSAVRNYTASGQGEPTIDLAQALEVTMTKLDVCRGIMHGFDYSDYKTNTLGLLAKAMNHILSLEDGKKRFDKAALSLSKAFSLCSCMDEAKDIKEEIAFFETLRAAIKKTTTSKQRMSDENVQTALRQVVSESIVSGDIVDVFESAGLNKPNISILDDDFLAEVEKIEHKNLAVEMLKKLIQDEIKTRTVKNAVAYKTFSEMLRNSLDKYRNRSVETSVVIEELIKLAKELRDSADRGDDLDLTKEELAFFDALLANESAKEAMKQEDILFIARELAAEIRKSAQPDWTKRKNLRSRMRIKIKQILKRTGYPPDCQEDAVELVLQQAELVNP</sequence>
<dbReference type="REBASE" id="18796">
    <property type="entry name" value="VfiMJORF53P"/>
</dbReference>
<dbReference type="RefSeq" id="WP_012534522.1">
    <property type="nucleotide sequence ID" value="NC_011185.1"/>
</dbReference>
<comment type="similarity">
    <text evidence="2 10">Belongs to the HsdR family.</text>
</comment>
<dbReference type="EC" id="3.1.21.3" evidence="10"/>
<feature type="domain" description="Helicase ATP-binding" evidence="11">
    <location>
        <begin position="272"/>
        <end position="476"/>
    </location>
</feature>
<evidence type="ECO:0000256" key="5">
    <source>
        <dbReference type="ARBA" id="ARBA00022747"/>
    </source>
</evidence>
<evidence type="ECO:0000313" key="13">
    <source>
        <dbReference type="Proteomes" id="UP000001857"/>
    </source>
</evidence>
<dbReference type="GO" id="GO:0003677">
    <property type="term" value="F:DNA binding"/>
    <property type="evidence" value="ECO:0007669"/>
    <property type="project" value="UniProtKB-KW"/>
</dbReference>
<evidence type="ECO:0000256" key="9">
    <source>
        <dbReference type="ARBA" id="ARBA00023125"/>
    </source>
</evidence>
<proteinExistence type="inferred from homology"/>
<evidence type="ECO:0000256" key="8">
    <source>
        <dbReference type="ARBA" id="ARBA00022840"/>
    </source>
</evidence>
<accession>B5EVZ8</accession>
<dbReference type="HOGENOM" id="CLU_005762_1_0_6"/>
<evidence type="ECO:0000256" key="4">
    <source>
        <dbReference type="ARBA" id="ARBA00022741"/>
    </source>
</evidence>
<evidence type="ECO:0000256" key="7">
    <source>
        <dbReference type="ARBA" id="ARBA00022801"/>
    </source>
</evidence>
<dbReference type="InterPro" id="IPR055180">
    <property type="entry name" value="HsdR_RecA-like_helicase_dom_2"/>
</dbReference>
<evidence type="ECO:0000256" key="3">
    <source>
        <dbReference type="ARBA" id="ARBA00022722"/>
    </source>
</evidence>
<protein>
    <recommendedName>
        <fullName evidence="10">Type I restriction enzyme endonuclease subunit</fullName>
        <shortName evidence="10">R protein</shortName>
        <ecNumber evidence="10">3.1.21.3</ecNumber>
    </recommendedName>
</protein>
<dbReference type="Proteomes" id="UP000001857">
    <property type="component" value="Plasmid pMJ100"/>
</dbReference>
<dbReference type="Pfam" id="PF11867">
    <property type="entry name" value="T1RH-like_C"/>
    <property type="match status" value="1"/>
</dbReference>
<dbReference type="InterPro" id="IPR014001">
    <property type="entry name" value="Helicase_ATP-bd"/>
</dbReference>
<gene>
    <name evidence="12" type="ordered locus">VFMJ11_B0055</name>
</gene>
<comment type="catalytic activity">
    <reaction evidence="1 10">
        <text>Endonucleolytic cleavage of DNA to give random double-stranded fragments with terminal 5'-phosphates, ATP is simultaneously hydrolyzed.</text>
        <dbReference type="EC" id="3.1.21.3"/>
    </reaction>
</comment>
<evidence type="ECO:0000256" key="10">
    <source>
        <dbReference type="RuleBase" id="RU364115"/>
    </source>
</evidence>
<keyword evidence="7 10" id="KW-0378">Hydrolase</keyword>
<comment type="function">
    <text evidence="10">Subunit R is required for both nuclease and ATPase activities, but not for modification.</text>
</comment>
<dbReference type="CDD" id="cd18030">
    <property type="entry name" value="DEXHc_RE_I_HsdR"/>
    <property type="match status" value="1"/>
</dbReference>
<keyword evidence="6" id="KW-0255">Endonuclease</keyword>
<dbReference type="PANTHER" id="PTHR30195:SF15">
    <property type="entry name" value="TYPE I RESTRICTION ENZYME HINDI ENDONUCLEASE SUBUNIT"/>
    <property type="match status" value="1"/>
</dbReference>
<dbReference type="InterPro" id="IPR004473">
    <property type="entry name" value="Restrct_endonuc_typeI_HsdR"/>
</dbReference>
<keyword evidence="12" id="KW-0614">Plasmid</keyword>
<keyword evidence="4 10" id="KW-0547">Nucleotide-binding</keyword>
<dbReference type="InterPro" id="IPR051268">
    <property type="entry name" value="Type-I_R_enzyme_R_subunit"/>
</dbReference>
<evidence type="ECO:0000256" key="1">
    <source>
        <dbReference type="ARBA" id="ARBA00000851"/>
    </source>
</evidence>
<geneLocation type="plasmid" evidence="12 13">
    <name>pMJ100</name>
</geneLocation>
<dbReference type="GO" id="GO:0009307">
    <property type="term" value="P:DNA restriction-modification system"/>
    <property type="evidence" value="ECO:0007669"/>
    <property type="project" value="UniProtKB-KW"/>
</dbReference>
<reference evidence="13" key="1">
    <citation type="submission" date="2008-08" db="EMBL/GenBank/DDBJ databases">
        <title>Complete sequence of Vibrio fischeri strain MJ11.</title>
        <authorList>
            <person name="Mandel M.J."/>
            <person name="Stabb E.V."/>
            <person name="Ruby E.G."/>
            <person name="Ferriera S."/>
            <person name="Johnson J."/>
            <person name="Kravitz S."/>
            <person name="Beeson K."/>
            <person name="Sutton G."/>
            <person name="Rogers Y.-H."/>
            <person name="Friedman R."/>
            <person name="Frazier M."/>
            <person name="Venter J.C."/>
        </authorList>
    </citation>
    <scope>NUCLEOTIDE SEQUENCE [LARGE SCALE GENOMIC DNA]</scope>
    <source>
        <strain evidence="13">MJ11</strain>
        <plasmid evidence="13">pMJ100</plasmid>
    </source>
</reference>
<keyword evidence="5 10" id="KW-0680">Restriction system</keyword>
<dbReference type="SMART" id="SM00487">
    <property type="entry name" value="DEXDc"/>
    <property type="match status" value="1"/>
</dbReference>
<dbReference type="Pfam" id="PF18766">
    <property type="entry name" value="SWI2_SNF2"/>
    <property type="match status" value="1"/>
</dbReference>
<dbReference type="InterPro" id="IPR021810">
    <property type="entry name" value="T1RH-like_C"/>
</dbReference>
<evidence type="ECO:0000256" key="2">
    <source>
        <dbReference type="ARBA" id="ARBA00008598"/>
    </source>
</evidence>
<dbReference type="CDD" id="cd18800">
    <property type="entry name" value="SF2_C_EcoR124I-like"/>
    <property type="match status" value="1"/>
</dbReference>
<dbReference type="EMBL" id="CP001134">
    <property type="protein sequence ID" value="ACH64739.1"/>
    <property type="molecule type" value="Genomic_DNA"/>
</dbReference>
<dbReference type="Gene3D" id="3.90.1570.50">
    <property type="match status" value="1"/>
</dbReference>
<dbReference type="SUPFAM" id="SSF52540">
    <property type="entry name" value="P-loop containing nucleoside triphosphate hydrolases"/>
    <property type="match status" value="2"/>
</dbReference>
<organism evidence="12 13">
    <name type="scientific">Aliivibrio fischeri (strain MJ11)</name>
    <name type="common">Vibrio fischeri</name>
    <dbReference type="NCBI Taxonomy" id="388396"/>
    <lineage>
        <taxon>Bacteria</taxon>
        <taxon>Pseudomonadati</taxon>
        <taxon>Pseudomonadota</taxon>
        <taxon>Gammaproteobacteria</taxon>
        <taxon>Vibrionales</taxon>
        <taxon>Vibrionaceae</taxon>
        <taxon>Aliivibrio</taxon>
    </lineage>
</organism>
<dbReference type="NCBIfam" id="TIGR00348">
    <property type="entry name" value="hsdR"/>
    <property type="match status" value="1"/>
</dbReference>
<dbReference type="AlphaFoldDB" id="B5EVZ8"/>
<dbReference type="PANTHER" id="PTHR30195">
    <property type="entry name" value="TYPE I SITE-SPECIFIC DEOXYRIBONUCLEASE PROTEIN SUBUNIT M AND R"/>
    <property type="match status" value="1"/>
</dbReference>
<dbReference type="CDD" id="cd22332">
    <property type="entry name" value="HsdR_N"/>
    <property type="match status" value="1"/>
</dbReference>